<accession>A0ABV2CRX0</accession>
<evidence type="ECO:0000313" key="8">
    <source>
        <dbReference type="Proteomes" id="UP001548590"/>
    </source>
</evidence>
<dbReference type="PANTHER" id="PTHR30086:SF20">
    <property type="entry name" value="ARGININE EXPORTER PROTEIN ARGO-RELATED"/>
    <property type="match status" value="1"/>
</dbReference>
<feature type="transmembrane region" description="Helical" evidence="6">
    <location>
        <begin position="74"/>
        <end position="93"/>
    </location>
</feature>
<evidence type="ECO:0000256" key="5">
    <source>
        <dbReference type="ARBA" id="ARBA00023136"/>
    </source>
</evidence>
<dbReference type="Proteomes" id="UP001548590">
    <property type="component" value="Unassembled WGS sequence"/>
</dbReference>
<feature type="transmembrane region" description="Helical" evidence="6">
    <location>
        <begin position="187"/>
        <end position="205"/>
    </location>
</feature>
<gene>
    <name evidence="7" type="ORF">ABVT11_12585</name>
</gene>
<protein>
    <submittedName>
        <fullName evidence="7">LysE family translocator</fullName>
    </submittedName>
</protein>
<dbReference type="InterPro" id="IPR001123">
    <property type="entry name" value="LeuE-type"/>
</dbReference>
<feature type="transmembrane region" description="Helical" evidence="6">
    <location>
        <begin position="113"/>
        <end position="135"/>
    </location>
</feature>
<dbReference type="RefSeq" id="WP_345927565.1">
    <property type="nucleotide sequence ID" value="NZ_JBDIVF010000004.1"/>
</dbReference>
<evidence type="ECO:0000256" key="1">
    <source>
        <dbReference type="ARBA" id="ARBA00004651"/>
    </source>
</evidence>
<evidence type="ECO:0000256" key="2">
    <source>
        <dbReference type="ARBA" id="ARBA00022475"/>
    </source>
</evidence>
<dbReference type="Pfam" id="PF01810">
    <property type="entry name" value="LysE"/>
    <property type="match status" value="1"/>
</dbReference>
<keyword evidence="5 6" id="KW-0472">Membrane</keyword>
<organism evidence="7 8">
    <name type="scientific">Uliginosibacterium paludis</name>
    <dbReference type="NCBI Taxonomy" id="1615952"/>
    <lineage>
        <taxon>Bacteria</taxon>
        <taxon>Pseudomonadati</taxon>
        <taxon>Pseudomonadota</taxon>
        <taxon>Betaproteobacteria</taxon>
        <taxon>Rhodocyclales</taxon>
        <taxon>Zoogloeaceae</taxon>
        <taxon>Uliginosibacterium</taxon>
    </lineage>
</organism>
<proteinExistence type="predicted"/>
<evidence type="ECO:0000256" key="6">
    <source>
        <dbReference type="SAM" id="Phobius"/>
    </source>
</evidence>
<evidence type="ECO:0000256" key="3">
    <source>
        <dbReference type="ARBA" id="ARBA00022692"/>
    </source>
</evidence>
<dbReference type="EMBL" id="JBEWLZ010000006">
    <property type="protein sequence ID" value="MET1490665.1"/>
    <property type="molecule type" value="Genomic_DNA"/>
</dbReference>
<evidence type="ECO:0000313" key="7">
    <source>
        <dbReference type="EMBL" id="MET1490665.1"/>
    </source>
</evidence>
<keyword evidence="4 6" id="KW-1133">Transmembrane helix</keyword>
<dbReference type="PIRSF" id="PIRSF006324">
    <property type="entry name" value="LeuE"/>
    <property type="match status" value="1"/>
</dbReference>
<comment type="caution">
    <text evidence="7">The sequence shown here is derived from an EMBL/GenBank/DDBJ whole genome shotgun (WGS) entry which is preliminary data.</text>
</comment>
<reference evidence="7 8" key="1">
    <citation type="submission" date="2024-07" db="EMBL/GenBank/DDBJ databases">
        <title>Uliginosibacterium paludis KCTC:42655.</title>
        <authorList>
            <person name="Kim M.K."/>
        </authorList>
    </citation>
    <scope>NUCLEOTIDE SEQUENCE [LARGE SCALE GENOMIC DNA]</scope>
    <source>
        <strain evidence="7 8">KCTC 42655</strain>
    </source>
</reference>
<sequence length="207" mass="21527">MPDIHDLPLFILSCLLLNLTPGADSLFIALRSASQGFRAGVAAALGICAGCWVHVMAAALGLSALLAGSALAFTLVKLLGAAYLIWMGLALLFGRAHSRPPAQAAVPAPLRAAFRQGFLTNVLNPKVALFFLAFVPQFIAPDAAHKAAAFLFPGSLFTAGSAIYGILLAGLSARTARLAPGRRLGRWLGRLAGGVFVMLGMRMATSD</sequence>
<keyword evidence="8" id="KW-1185">Reference proteome</keyword>
<name>A0ABV2CRX0_9RHOO</name>
<comment type="subcellular location">
    <subcellularLocation>
        <location evidence="1">Cell membrane</location>
        <topology evidence="1">Multi-pass membrane protein</topology>
    </subcellularLocation>
</comment>
<keyword evidence="2" id="KW-1003">Cell membrane</keyword>
<keyword evidence="3 6" id="KW-0812">Transmembrane</keyword>
<dbReference type="PANTHER" id="PTHR30086">
    <property type="entry name" value="ARGININE EXPORTER PROTEIN ARGO"/>
    <property type="match status" value="1"/>
</dbReference>
<feature type="transmembrane region" description="Helical" evidence="6">
    <location>
        <begin position="147"/>
        <end position="167"/>
    </location>
</feature>
<feature type="transmembrane region" description="Helical" evidence="6">
    <location>
        <begin position="41"/>
        <end position="67"/>
    </location>
</feature>
<evidence type="ECO:0000256" key="4">
    <source>
        <dbReference type="ARBA" id="ARBA00022989"/>
    </source>
</evidence>